<evidence type="ECO:0000256" key="1">
    <source>
        <dbReference type="SAM" id="MobiDB-lite"/>
    </source>
</evidence>
<comment type="caution">
    <text evidence="2">The sequence shown here is derived from an EMBL/GenBank/DDBJ whole genome shotgun (WGS) entry which is preliminary data.</text>
</comment>
<feature type="compositionally biased region" description="Polar residues" evidence="1">
    <location>
        <begin position="56"/>
        <end position="70"/>
    </location>
</feature>
<dbReference type="Proteomes" id="UP000612808">
    <property type="component" value="Unassembled WGS sequence"/>
</dbReference>
<name>A0A8J3J8T6_9ACTN</name>
<keyword evidence="3" id="KW-1185">Reference proteome</keyword>
<dbReference type="RefSeq" id="WP_203655695.1">
    <property type="nucleotide sequence ID" value="NZ_BAAAZM010000003.1"/>
</dbReference>
<reference evidence="2" key="1">
    <citation type="submission" date="2021-01" db="EMBL/GenBank/DDBJ databases">
        <title>Whole genome shotgun sequence of Actinocatenispora rupis NBRC 107355.</title>
        <authorList>
            <person name="Komaki H."/>
            <person name="Tamura T."/>
        </authorList>
    </citation>
    <scope>NUCLEOTIDE SEQUENCE</scope>
    <source>
        <strain evidence="2">NBRC 107355</strain>
    </source>
</reference>
<sequence>MNRAATKMSVRLVAVFVLVVGLVAGAYLGINRPGAANTTEVAQQQVVGDPADPIEEQQQQHAATDGYRQQQMRDEASRSASRDARRKAAAGGEHAATVAQDADAAKQDEQKKSSSSGSGSTVNVGPIPTSCKEYSGNKATGCTLMLQAGYQIDQMACLSKLWDRESGWNVHAQNPSGAYGIPQALPGDKMAQYGSDWQDNAAVQIKWGLGYIKDRYSSPCGAWQHSESTGWY</sequence>
<dbReference type="InterPro" id="IPR023346">
    <property type="entry name" value="Lysozyme-like_dom_sf"/>
</dbReference>
<protein>
    <recommendedName>
        <fullName evidence="4">Transglycosylase SLT domain-containing protein</fullName>
    </recommendedName>
</protein>
<feature type="compositionally biased region" description="Basic and acidic residues" evidence="1">
    <location>
        <begin position="71"/>
        <end position="83"/>
    </location>
</feature>
<feature type="compositionally biased region" description="Low complexity" evidence="1">
    <location>
        <begin position="89"/>
        <end position="102"/>
    </location>
</feature>
<dbReference type="EMBL" id="BOMB01000007">
    <property type="protein sequence ID" value="GID10443.1"/>
    <property type="molecule type" value="Genomic_DNA"/>
</dbReference>
<dbReference type="Gene3D" id="1.10.530.10">
    <property type="match status" value="1"/>
</dbReference>
<evidence type="ECO:0000313" key="3">
    <source>
        <dbReference type="Proteomes" id="UP000612808"/>
    </source>
</evidence>
<feature type="compositionally biased region" description="Basic and acidic residues" evidence="1">
    <location>
        <begin position="103"/>
        <end position="112"/>
    </location>
</feature>
<accession>A0A8J3J8T6</accession>
<gene>
    <name evidence="2" type="ORF">Aru02nite_13320</name>
</gene>
<organism evidence="2 3">
    <name type="scientific">Actinocatenispora rupis</name>
    <dbReference type="NCBI Taxonomy" id="519421"/>
    <lineage>
        <taxon>Bacteria</taxon>
        <taxon>Bacillati</taxon>
        <taxon>Actinomycetota</taxon>
        <taxon>Actinomycetes</taxon>
        <taxon>Micromonosporales</taxon>
        <taxon>Micromonosporaceae</taxon>
        <taxon>Actinocatenispora</taxon>
    </lineage>
</organism>
<proteinExistence type="predicted"/>
<dbReference type="SUPFAM" id="SSF53955">
    <property type="entry name" value="Lysozyme-like"/>
    <property type="match status" value="1"/>
</dbReference>
<evidence type="ECO:0000313" key="2">
    <source>
        <dbReference type="EMBL" id="GID10443.1"/>
    </source>
</evidence>
<feature type="region of interest" description="Disordered" evidence="1">
    <location>
        <begin position="54"/>
        <end position="126"/>
    </location>
</feature>
<dbReference type="AlphaFoldDB" id="A0A8J3J8T6"/>
<evidence type="ECO:0008006" key="4">
    <source>
        <dbReference type="Google" id="ProtNLM"/>
    </source>
</evidence>